<evidence type="ECO:0000313" key="1">
    <source>
        <dbReference type="EMBL" id="KAK8481242.1"/>
    </source>
</evidence>
<dbReference type="PROSITE" id="PS51375">
    <property type="entry name" value="PPR"/>
    <property type="match status" value="9"/>
</dbReference>
<dbReference type="PANTHER" id="PTHR47936:SF1">
    <property type="entry name" value="PENTATRICOPEPTIDE REPEAT-CONTAINING PROTEIN GUN1, CHLOROPLASTIC"/>
    <property type="match status" value="1"/>
</dbReference>
<dbReference type="Pfam" id="PF13041">
    <property type="entry name" value="PPR_2"/>
    <property type="match status" value="4"/>
</dbReference>
<keyword evidence="2" id="KW-1185">Reference proteome</keyword>
<comment type="caution">
    <text evidence="1">The sequence shown here is derived from an EMBL/GenBank/DDBJ whole genome shotgun (WGS) entry which is preliminary data.</text>
</comment>
<name>A0ABR1ZLZ1_9ROSI</name>
<dbReference type="NCBIfam" id="TIGR00756">
    <property type="entry name" value="PPR"/>
    <property type="match status" value="7"/>
</dbReference>
<gene>
    <name evidence="1" type="ORF">V6N11_068407</name>
</gene>
<evidence type="ECO:0000313" key="2">
    <source>
        <dbReference type="Proteomes" id="UP001396334"/>
    </source>
</evidence>
<dbReference type="Pfam" id="PF12854">
    <property type="entry name" value="PPR_1"/>
    <property type="match status" value="1"/>
</dbReference>
<dbReference type="Proteomes" id="UP001396334">
    <property type="component" value="Unassembled WGS sequence"/>
</dbReference>
<organism evidence="1 2">
    <name type="scientific">Hibiscus sabdariffa</name>
    <name type="common">roselle</name>
    <dbReference type="NCBI Taxonomy" id="183260"/>
    <lineage>
        <taxon>Eukaryota</taxon>
        <taxon>Viridiplantae</taxon>
        <taxon>Streptophyta</taxon>
        <taxon>Embryophyta</taxon>
        <taxon>Tracheophyta</taxon>
        <taxon>Spermatophyta</taxon>
        <taxon>Magnoliopsida</taxon>
        <taxon>eudicotyledons</taxon>
        <taxon>Gunneridae</taxon>
        <taxon>Pentapetalae</taxon>
        <taxon>rosids</taxon>
        <taxon>malvids</taxon>
        <taxon>Malvales</taxon>
        <taxon>Malvaceae</taxon>
        <taxon>Malvoideae</taxon>
        <taxon>Hibiscus</taxon>
    </lineage>
</organism>
<dbReference type="PANTHER" id="PTHR47936">
    <property type="entry name" value="PPR_LONG DOMAIN-CONTAINING PROTEIN"/>
    <property type="match status" value="1"/>
</dbReference>
<dbReference type="Gene3D" id="1.25.40.10">
    <property type="entry name" value="Tetratricopeptide repeat domain"/>
    <property type="match status" value="4"/>
</dbReference>
<protein>
    <submittedName>
        <fullName evidence="1">Uncharacterized protein</fullName>
    </submittedName>
</protein>
<dbReference type="EMBL" id="JBBPBN010000930">
    <property type="protein sequence ID" value="KAK8481242.1"/>
    <property type="molecule type" value="Genomic_DNA"/>
</dbReference>
<proteinExistence type="predicted"/>
<dbReference type="Pfam" id="PF01535">
    <property type="entry name" value="PPR"/>
    <property type="match status" value="1"/>
</dbReference>
<sequence length="534" mass="58956">MGKLISSFLVPCAVNAGTSVSSNFRSCFHTSGSATIVKALSKNPVPETVREERKQYNEALGLFNKMIDKYPKPSVGEFNQLFGPIVGMRRHATVVSMCRKMEFAGVSHDDCSFNILINCFRVLGYTDFGFSVLGKMLKSGLQPDAVTFSNLIDGLCMQGKGNGFQAESLFHEMIEKGYPTVLLSRLCQTVEAKIAAGFLRMVEERGFKPDISAYTTVIDCHCFKEEKTRLLNEMADDNISHDIPLYDILMNAHCKEEMISVAMDIVDTMKKQGVEHQWVTYEMLIAALCKKGMVSKAEGIVDIMVKQGIVPGGDTYNMLVDAHCKGGMVSRAEAIVATMEKQGYMTGPATYNKLVDSHCKEGMVSKAEGIVATMRKQGISPDIDTYCMLVGALCNKGMFSEVGCIIDTVRKERIRPTHVMDDMLIFALCNEVMIFKAKGIVDRMIRRGVCPGVFVYNALIDALCKKQAFSEAIDIVDTMRKLGIGPCDAYTILVDAYCKEGMFTEAKGIIVTMIKQGIEPNVVADNTLMQLMCQ</sequence>
<dbReference type="InterPro" id="IPR002885">
    <property type="entry name" value="PPR_rpt"/>
</dbReference>
<dbReference type="InterPro" id="IPR011990">
    <property type="entry name" value="TPR-like_helical_dom_sf"/>
</dbReference>
<accession>A0ABR1ZLZ1</accession>
<reference evidence="1 2" key="1">
    <citation type="journal article" date="2024" name="G3 (Bethesda)">
        <title>Genome assembly of Hibiscus sabdariffa L. provides insights into metabolisms of medicinal natural products.</title>
        <authorList>
            <person name="Kim T."/>
        </authorList>
    </citation>
    <scope>NUCLEOTIDE SEQUENCE [LARGE SCALE GENOMIC DNA]</scope>
    <source>
        <strain evidence="1">TK-2024</strain>
        <tissue evidence="1">Old leaves</tissue>
    </source>
</reference>